<dbReference type="PANTHER" id="PTHR37909:SF1">
    <property type="entry name" value="S-ADENOSYL-L-METHIONINE-DEPENDENT METHYLTRANSFERASES SUPERFAMILY PROTEIN"/>
    <property type="match status" value="1"/>
</dbReference>
<dbReference type="Proteomes" id="UP001153076">
    <property type="component" value="Unassembled WGS sequence"/>
</dbReference>
<dbReference type="Pfam" id="PF13578">
    <property type="entry name" value="Methyltransf_24"/>
    <property type="match status" value="1"/>
</dbReference>
<protein>
    <submittedName>
        <fullName evidence="3">Uncharacterized protein</fullName>
    </submittedName>
</protein>
<keyword evidence="4" id="KW-1185">Reference proteome</keyword>
<dbReference type="SUPFAM" id="SSF53335">
    <property type="entry name" value="S-adenosyl-L-methionine-dependent methyltransferases"/>
    <property type="match status" value="1"/>
</dbReference>
<organism evidence="3 4">
    <name type="scientific">Carnegiea gigantea</name>
    <dbReference type="NCBI Taxonomy" id="171969"/>
    <lineage>
        <taxon>Eukaryota</taxon>
        <taxon>Viridiplantae</taxon>
        <taxon>Streptophyta</taxon>
        <taxon>Embryophyta</taxon>
        <taxon>Tracheophyta</taxon>
        <taxon>Spermatophyta</taxon>
        <taxon>Magnoliopsida</taxon>
        <taxon>eudicotyledons</taxon>
        <taxon>Gunneridae</taxon>
        <taxon>Pentapetalae</taxon>
        <taxon>Caryophyllales</taxon>
        <taxon>Cactineae</taxon>
        <taxon>Cactaceae</taxon>
        <taxon>Cactoideae</taxon>
        <taxon>Echinocereeae</taxon>
        <taxon>Carnegiea</taxon>
    </lineage>
</organism>
<feature type="region of interest" description="Disordered" evidence="1">
    <location>
        <begin position="66"/>
        <end position="87"/>
    </location>
</feature>
<reference evidence="3" key="1">
    <citation type="submission" date="2022-04" db="EMBL/GenBank/DDBJ databases">
        <title>Carnegiea gigantea Genome sequencing and assembly v2.</title>
        <authorList>
            <person name="Copetti D."/>
            <person name="Sanderson M.J."/>
            <person name="Burquez A."/>
            <person name="Wojciechowski M.F."/>
        </authorList>
    </citation>
    <scope>NUCLEOTIDE SEQUENCE</scope>
    <source>
        <strain evidence="3">SGP5-SGP5p</strain>
        <tissue evidence="3">Aerial part</tissue>
    </source>
</reference>
<evidence type="ECO:0000256" key="1">
    <source>
        <dbReference type="SAM" id="MobiDB-lite"/>
    </source>
</evidence>
<dbReference type="AlphaFoldDB" id="A0A9Q1KAC5"/>
<gene>
    <name evidence="3" type="ORF">Cgig2_012817</name>
</gene>
<keyword evidence="2" id="KW-0812">Transmembrane</keyword>
<comment type="caution">
    <text evidence="3">The sequence shown here is derived from an EMBL/GenBank/DDBJ whole genome shotgun (WGS) entry which is preliminary data.</text>
</comment>
<name>A0A9Q1KAC5_9CARY</name>
<dbReference type="Gene3D" id="3.40.50.150">
    <property type="entry name" value="Vaccinia Virus protein VP39"/>
    <property type="match status" value="1"/>
</dbReference>
<keyword evidence="2" id="KW-0472">Membrane</keyword>
<dbReference type="InterPro" id="IPR029063">
    <property type="entry name" value="SAM-dependent_MTases_sf"/>
</dbReference>
<keyword evidence="2" id="KW-1133">Transmembrane helix</keyword>
<proteinExistence type="predicted"/>
<evidence type="ECO:0000313" key="4">
    <source>
        <dbReference type="Proteomes" id="UP001153076"/>
    </source>
</evidence>
<evidence type="ECO:0000313" key="3">
    <source>
        <dbReference type="EMBL" id="KAJ8440381.1"/>
    </source>
</evidence>
<dbReference type="EMBL" id="JAKOGI010000193">
    <property type="protein sequence ID" value="KAJ8440381.1"/>
    <property type="molecule type" value="Genomic_DNA"/>
</dbReference>
<accession>A0A9Q1KAC5</accession>
<evidence type="ECO:0000256" key="2">
    <source>
        <dbReference type="SAM" id="Phobius"/>
    </source>
</evidence>
<sequence length="349" mass="38536">MKDQLRPSPHHKPRRVGTNLSYVALLIVSYVVVLLTASYCIGYLAGLSFSTKDISTFVISKTLSNPQPAAEKSSDRQQSRPATQCADPVPTELVRQTVIDEVYNGESPYEDFNPSHISLSIPTKRIKGWESYGAIYKSLIHKVRPNTIIKFNSFFGASATYMANLTSQLGLKTQILCFDDFHGRQGDLFEDIAMPNGGVMNLDQFMQNVISQNASNSILPVPLSTTVALERLCELGIYGDLIEVDAGHDFNSAWSDINTAYKLLRPGGVLFGHNYFASYYNRGVRQAVRAHSATSNPALLKQTIAIPIQAGRDDKKFHNNEFSQRIGHSIHLNPKPNITTAITAVDTGI</sequence>
<dbReference type="PANTHER" id="PTHR37909">
    <property type="entry name" value="S-ADENOSYL-L-METHIONINE-DEPENDENT METHYLTRANSFERASES SUPERFAMILY PROTEIN"/>
    <property type="match status" value="1"/>
</dbReference>
<feature type="transmembrane region" description="Helical" evidence="2">
    <location>
        <begin position="20"/>
        <end position="45"/>
    </location>
</feature>
<dbReference type="OrthoDB" id="1708199at2759"/>